<dbReference type="PROSITE" id="PS00965">
    <property type="entry name" value="PMI_I_1"/>
    <property type="match status" value="1"/>
</dbReference>
<protein>
    <recommendedName>
        <fullName evidence="4">mannose-6-phosphate isomerase</fullName>
        <ecNumber evidence="4">5.3.1.8</ecNumber>
    </recommendedName>
</protein>
<dbReference type="EC" id="5.3.1.8" evidence="4"/>
<evidence type="ECO:0000256" key="2">
    <source>
        <dbReference type="ARBA" id="ARBA00001947"/>
    </source>
</evidence>
<accession>A0ABW9G8A9</accession>
<evidence type="ECO:0000256" key="7">
    <source>
        <dbReference type="ARBA" id="ARBA00023235"/>
    </source>
</evidence>
<reference evidence="10 11" key="1">
    <citation type="journal article" date="2013" name="Int. J. Syst. Evol. Microbiol.">
        <title>Celerinatantimonas yamalensis sp. nov., a cold-adapted diazotrophic bacterium from a cold permafrost brine.</title>
        <authorList>
            <person name="Shcherbakova V."/>
            <person name="Chuvilskaya N."/>
            <person name="Rivkina E."/>
            <person name="Demidov N."/>
            <person name="Uchaeva V."/>
            <person name="Suetin S."/>
            <person name="Suzina N."/>
            <person name="Gilichinsky D."/>
        </authorList>
    </citation>
    <scope>NUCLEOTIDE SEQUENCE [LARGE SCALE GENOMIC DNA]</scope>
    <source>
        <strain evidence="10 11">C7</strain>
    </source>
</reference>
<dbReference type="SUPFAM" id="SSF51182">
    <property type="entry name" value="RmlC-like cupins"/>
    <property type="match status" value="1"/>
</dbReference>
<dbReference type="Pfam" id="PF20511">
    <property type="entry name" value="PMI_typeI_cat"/>
    <property type="match status" value="1"/>
</dbReference>
<evidence type="ECO:0000313" key="11">
    <source>
        <dbReference type="Proteomes" id="UP001629953"/>
    </source>
</evidence>
<comment type="cofactor">
    <cofactor evidence="2">
        <name>Zn(2+)</name>
        <dbReference type="ChEBI" id="CHEBI:29105"/>
    </cofactor>
</comment>
<dbReference type="RefSeq" id="WP_408623706.1">
    <property type="nucleotide sequence ID" value="NZ_JBEQCT010000004.1"/>
</dbReference>
<evidence type="ECO:0000256" key="6">
    <source>
        <dbReference type="ARBA" id="ARBA00022833"/>
    </source>
</evidence>
<dbReference type="PRINTS" id="PR00714">
    <property type="entry name" value="MAN6PISMRASE"/>
</dbReference>
<dbReference type="InterPro" id="IPR018050">
    <property type="entry name" value="Pmannose_isomerase-type1_CS"/>
</dbReference>
<comment type="similarity">
    <text evidence="3">Belongs to the mannose-6-phosphate isomerase type 1 family.</text>
</comment>
<dbReference type="Gene3D" id="2.60.120.10">
    <property type="entry name" value="Jelly Rolls"/>
    <property type="match status" value="2"/>
</dbReference>
<dbReference type="PANTHER" id="PTHR10309:SF0">
    <property type="entry name" value="MANNOSE-6-PHOSPHATE ISOMERASE"/>
    <property type="match status" value="1"/>
</dbReference>
<comment type="caution">
    <text evidence="10">The sequence shown here is derived from an EMBL/GenBank/DDBJ whole genome shotgun (WGS) entry which is preliminary data.</text>
</comment>
<comment type="catalytic activity">
    <reaction evidence="1">
        <text>D-mannose 6-phosphate = D-fructose 6-phosphate</text>
        <dbReference type="Rhea" id="RHEA:12356"/>
        <dbReference type="ChEBI" id="CHEBI:58735"/>
        <dbReference type="ChEBI" id="CHEBI:61527"/>
        <dbReference type="EC" id="5.3.1.8"/>
    </reaction>
</comment>
<keyword evidence="5" id="KW-0479">Metal-binding</keyword>
<dbReference type="EMBL" id="JBEQCT010000004">
    <property type="protein sequence ID" value="MFM2485470.1"/>
    <property type="molecule type" value="Genomic_DNA"/>
</dbReference>
<dbReference type="InterPro" id="IPR046457">
    <property type="entry name" value="PMI_typeI_cat"/>
</dbReference>
<evidence type="ECO:0000259" key="9">
    <source>
        <dbReference type="Pfam" id="PF20512"/>
    </source>
</evidence>
<dbReference type="Pfam" id="PF20512">
    <property type="entry name" value="PMI_typeI_hel"/>
    <property type="match status" value="1"/>
</dbReference>
<dbReference type="InterPro" id="IPR046458">
    <property type="entry name" value="PMI_typeI_hel"/>
</dbReference>
<dbReference type="InterPro" id="IPR014710">
    <property type="entry name" value="RmlC-like_jellyroll"/>
</dbReference>
<sequence length="398" mass="44300">MNTPQHPHFYRMHNPMQHYAWGSTDQLNHLFGISNPDGQPQAEIWMGAHPNGCSQVNYQEQSIPLSELIAKAPSYFLGTRTMGHFGQLPFLFKVLSAAQALSIQVHPSMQQAKEGFAKEQQAGIDLTDPKRNYKDPNHKPELVYALTRYQAMNGFRPIETILTLFKQFSISALVPLVTQLSDNQNAKGLEQFFGQILSLSGQTRHQAIEELVSYSRKHTSDPLAALINELHELYPDDVGLFAPLILNVMTLEPGDAMFLYACTPHAYLKGTGLEVMASSDNVLRAGLTPKYIDVPELLSCTEFVSKEPQQLLMQPRQVGDGDVYPIPVNDFRFAIYQDCDVALSCDSAEIIFAIDSKVQLSHYEGESITLQRGQSAFIAAGTASYRILTAGRVARAYC</sequence>
<dbReference type="Proteomes" id="UP001629953">
    <property type="component" value="Unassembled WGS sequence"/>
</dbReference>
<name>A0ABW9G8A9_9GAMM</name>
<keyword evidence="6" id="KW-0862">Zinc</keyword>
<feature type="domain" description="Phosphomannose isomerase type I helical insertion" evidence="9">
    <location>
        <begin position="182"/>
        <end position="246"/>
    </location>
</feature>
<keyword evidence="7 10" id="KW-0413">Isomerase</keyword>
<dbReference type="PANTHER" id="PTHR10309">
    <property type="entry name" value="MANNOSE-6-PHOSPHATE ISOMERASE"/>
    <property type="match status" value="1"/>
</dbReference>
<evidence type="ECO:0000256" key="5">
    <source>
        <dbReference type="ARBA" id="ARBA00022723"/>
    </source>
</evidence>
<evidence type="ECO:0000313" key="10">
    <source>
        <dbReference type="EMBL" id="MFM2485470.1"/>
    </source>
</evidence>
<dbReference type="InterPro" id="IPR016305">
    <property type="entry name" value="Mannose-6-P_Isomerase"/>
</dbReference>
<dbReference type="NCBIfam" id="TIGR00218">
    <property type="entry name" value="manA"/>
    <property type="match status" value="1"/>
</dbReference>
<dbReference type="CDD" id="cd07011">
    <property type="entry name" value="cupin_PMI_type_I_N"/>
    <property type="match status" value="1"/>
</dbReference>
<dbReference type="PROSITE" id="PS00966">
    <property type="entry name" value="PMI_I_2"/>
    <property type="match status" value="1"/>
</dbReference>
<keyword evidence="11" id="KW-1185">Reference proteome</keyword>
<dbReference type="PIRSF" id="PIRSF001480">
    <property type="entry name" value="Mannose-6-phosphate_isomerase"/>
    <property type="match status" value="1"/>
</dbReference>
<evidence type="ECO:0000256" key="1">
    <source>
        <dbReference type="ARBA" id="ARBA00000757"/>
    </source>
</evidence>
<dbReference type="InterPro" id="IPR011051">
    <property type="entry name" value="RmlC_Cupin_sf"/>
</dbReference>
<evidence type="ECO:0000256" key="3">
    <source>
        <dbReference type="ARBA" id="ARBA00010772"/>
    </source>
</evidence>
<proteinExistence type="inferred from homology"/>
<evidence type="ECO:0000259" key="8">
    <source>
        <dbReference type="Pfam" id="PF20511"/>
    </source>
</evidence>
<feature type="domain" description="Phosphomannose isomerase type I catalytic" evidence="8">
    <location>
        <begin position="10"/>
        <end position="157"/>
    </location>
</feature>
<dbReference type="Gene3D" id="1.10.441.10">
    <property type="entry name" value="Phosphomannose Isomerase, domain 2"/>
    <property type="match status" value="1"/>
</dbReference>
<organism evidence="10 11">
    <name type="scientific">Celerinatantimonas yamalensis</name>
    <dbReference type="NCBI Taxonomy" id="559956"/>
    <lineage>
        <taxon>Bacteria</taxon>
        <taxon>Pseudomonadati</taxon>
        <taxon>Pseudomonadota</taxon>
        <taxon>Gammaproteobacteria</taxon>
        <taxon>Celerinatantimonadaceae</taxon>
        <taxon>Celerinatantimonas</taxon>
    </lineage>
</organism>
<gene>
    <name evidence="10" type="primary">manA</name>
    <name evidence="10" type="ORF">ABUE30_10425</name>
</gene>
<evidence type="ECO:0000256" key="4">
    <source>
        <dbReference type="ARBA" id="ARBA00011956"/>
    </source>
</evidence>
<dbReference type="GO" id="GO:0004476">
    <property type="term" value="F:mannose-6-phosphate isomerase activity"/>
    <property type="evidence" value="ECO:0007669"/>
    <property type="project" value="UniProtKB-EC"/>
</dbReference>
<dbReference type="InterPro" id="IPR001250">
    <property type="entry name" value="Man6P_Isoase-1"/>
</dbReference>